<keyword evidence="2" id="KW-0132">Cell division</keyword>
<evidence type="ECO:0000256" key="1">
    <source>
        <dbReference type="SAM" id="MobiDB-lite"/>
    </source>
</evidence>
<keyword evidence="2" id="KW-0131">Cell cycle</keyword>
<feature type="region of interest" description="Disordered" evidence="1">
    <location>
        <begin position="165"/>
        <end position="346"/>
    </location>
</feature>
<feature type="compositionally biased region" description="Basic residues" evidence="1">
    <location>
        <begin position="280"/>
        <end position="309"/>
    </location>
</feature>
<reference evidence="2" key="1">
    <citation type="submission" date="2020-02" db="EMBL/GenBank/DDBJ databases">
        <authorList>
            <person name="Meier V. D."/>
        </authorList>
    </citation>
    <scope>NUCLEOTIDE SEQUENCE</scope>
    <source>
        <strain evidence="2">AVDCRST_MAG91</strain>
    </source>
</reference>
<evidence type="ECO:0000313" key="2">
    <source>
        <dbReference type="EMBL" id="CAA9492508.1"/>
    </source>
</evidence>
<feature type="compositionally biased region" description="Basic residues" evidence="1">
    <location>
        <begin position="86"/>
        <end position="98"/>
    </location>
</feature>
<accession>A0A6J4SHK8</accession>
<protein>
    <submittedName>
        <fullName evidence="2">Cell division protein FtsH</fullName>
    </submittedName>
</protein>
<proteinExistence type="predicted"/>
<name>A0A6J4SHK8_9SPHN</name>
<feature type="non-terminal residue" evidence="2">
    <location>
        <position position="346"/>
    </location>
</feature>
<dbReference type="GO" id="GO:0051301">
    <property type="term" value="P:cell division"/>
    <property type="evidence" value="ECO:0007669"/>
    <property type="project" value="UniProtKB-KW"/>
</dbReference>
<sequence>AVLLRRAARRGRRRGGQRRRARAGLHRRGAAGLDPRLAAAEPAADPAARRPVLVLPRQRPGRRQPGHAVRQVEGQAGLQGGPEGHLRRRRRRERGRRGAPRDQGVPLRARQVPGRGREDPQGRAALRPARHRQDAAGPRRRRRGRGAVLLDLGLRLRRDVRRRRRLAGARPVRAGQEQRPGDHLRRRDRRRGPPPRCRHGRRPRRARADPEPAAGRDGRVRRQDQRHPHRGHQPARHPRPGAAAPGPLRPADRRRPARPQGPRGDPGGARQGQADGPGHRPGHRRAAHPRLLRRRPGQRAQRGRAARGAHRPDGDQRHRAGRGHRPGARRAAEAHPRDEREGAQDH</sequence>
<feature type="compositionally biased region" description="Basic residues" evidence="1">
    <location>
        <begin position="186"/>
        <end position="205"/>
    </location>
</feature>
<feature type="compositionally biased region" description="Basic residues" evidence="1">
    <location>
        <begin position="227"/>
        <end position="239"/>
    </location>
</feature>
<feature type="non-terminal residue" evidence="2">
    <location>
        <position position="1"/>
    </location>
</feature>
<feature type="compositionally biased region" description="Low complexity" evidence="1">
    <location>
        <begin position="30"/>
        <end position="58"/>
    </location>
</feature>
<feature type="region of interest" description="Disordered" evidence="1">
    <location>
        <begin position="1"/>
        <end position="143"/>
    </location>
</feature>
<gene>
    <name evidence="2" type="ORF">AVDCRST_MAG91-614</name>
</gene>
<feature type="compositionally biased region" description="Basic and acidic residues" evidence="1">
    <location>
        <begin position="206"/>
        <end position="226"/>
    </location>
</feature>
<feature type="compositionally biased region" description="Basic and acidic residues" evidence="1">
    <location>
        <begin position="330"/>
        <end position="346"/>
    </location>
</feature>
<feature type="compositionally biased region" description="Basic residues" evidence="1">
    <location>
        <begin position="319"/>
        <end position="328"/>
    </location>
</feature>
<organism evidence="2">
    <name type="scientific">uncultured Sphingomonadaceae bacterium</name>
    <dbReference type="NCBI Taxonomy" id="169976"/>
    <lineage>
        <taxon>Bacteria</taxon>
        <taxon>Pseudomonadati</taxon>
        <taxon>Pseudomonadota</taxon>
        <taxon>Alphaproteobacteria</taxon>
        <taxon>Sphingomonadales</taxon>
        <taxon>Sphingomonadaceae</taxon>
        <taxon>environmental samples</taxon>
    </lineage>
</organism>
<dbReference type="AlphaFoldDB" id="A0A6J4SHK8"/>
<dbReference type="EMBL" id="CADCVX010000144">
    <property type="protein sequence ID" value="CAA9492508.1"/>
    <property type="molecule type" value="Genomic_DNA"/>
</dbReference>
<feature type="compositionally biased region" description="Basic residues" evidence="1">
    <location>
        <begin position="1"/>
        <end position="29"/>
    </location>
</feature>